<evidence type="ECO:0000259" key="9">
    <source>
        <dbReference type="SMART" id="SM00702"/>
    </source>
</evidence>
<organism evidence="10 11">
    <name type="scientific">Drosophila gunungcola</name>
    <name type="common">fruit fly</name>
    <dbReference type="NCBI Taxonomy" id="103775"/>
    <lineage>
        <taxon>Eukaryota</taxon>
        <taxon>Metazoa</taxon>
        <taxon>Ecdysozoa</taxon>
        <taxon>Arthropoda</taxon>
        <taxon>Hexapoda</taxon>
        <taxon>Insecta</taxon>
        <taxon>Pterygota</taxon>
        <taxon>Neoptera</taxon>
        <taxon>Endopterygota</taxon>
        <taxon>Diptera</taxon>
        <taxon>Brachycera</taxon>
        <taxon>Muscomorpha</taxon>
        <taxon>Ephydroidea</taxon>
        <taxon>Drosophilidae</taxon>
        <taxon>Drosophila</taxon>
        <taxon>Sophophora</taxon>
    </lineage>
</organism>
<protein>
    <recommendedName>
        <fullName evidence="9">Prolyl 4-hydroxylase alpha subunit domain-containing protein</fullName>
    </recommendedName>
</protein>
<feature type="domain" description="Prolyl 4-hydroxylase alpha subunit" evidence="9">
    <location>
        <begin position="304"/>
        <end position="473"/>
    </location>
</feature>
<evidence type="ECO:0000313" key="11">
    <source>
        <dbReference type="Proteomes" id="UP001059596"/>
    </source>
</evidence>
<evidence type="ECO:0000256" key="2">
    <source>
        <dbReference type="ARBA" id="ARBA00022723"/>
    </source>
</evidence>
<dbReference type="GO" id="GO:0005506">
    <property type="term" value="F:iron ion binding"/>
    <property type="evidence" value="ECO:0007669"/>
    <property type="project" value="InterPro"/>
</dbReference>
<evidence type="ECO:0000256" key="6">
    <source>
        <dbReference type="ARBA" id="ARBA00023004"/>
    </source>
</evidence>
<keyword evidence="4" id="KW-0223">Dioxygenase</keyword>
<evidence type="ECO:0000256" key="4">
    <source>
        <dbReference type="ARBA" id="ARBA00022964"/>
    </source>
</evidence>
<dbReference type="PANTHER" id="PTHR10869">
    <property type="entry name" value="PROLYL 4-HYDROXYLASE ALPHA SUBUNIT"/>
    <property type="match status" value="1"/>
</dbReference>
<proteinExistence type="predicted"/>
<name>A0A9P9YWR2_9MUSC</name>
<keyword evidence="3" id="KW-0847">Vitamin C</keyword>
<feature type="chain" id="PRO_5040429328" description="Prolyl 4-hydroxylase alpha subunit domain-containing protein" evidence="8">
    <location>
        <begin position="17"/>
        <end position="565"/>
    </location>
</feature>
<dbReference type="InterPro" id="IPR013547">
    <property type="entry name" value="P4H_N"/>
</dbReference>
<keyword evidence="6" id="KW-0408">Iron</keyword>
<dbReference type="EMBL" id="JAMKOV010000001">
    <property type="protein sequence ID" value="KAI8044531.1"/>
    <property type="molecule type" value="Genomic_DNA"/>
</dbReference>
<feature type="compositionally biased region" description="Polar residues" evidence="7">
    <location>
        <begin position="553"/>
        <end position="565"/>
    </location>
</feature>
<evidence type="ECO:0000256" key="5">
    <source>
        <dbReference type="ARBA" id="ARBA00023002"/>
    </source>
</evidence>
<dbReference type="GO" id="GO:0031418">
    <property type="term" value="F:L-ascorbic acid binding"/>
    <property type="evidence" value="ECO:0007669"/>
    <property type="project" value="UniProtKB-KW"/>
</dbReference>
<dbReference type="GO" id="GO:0005783">
    <property type="term" value="C:endoplasmic reticulum"/>
    <property type="evidence" value="ECO:0007669"/>
    <property type="project" value="InterPro"/>
</dbReference>
<evidence type="ECO:0000256" key="1">
    <source>
        <dbReference type="ARBA" id="ARBA00001961"/>
    </source>
</evidence>
<dbReference type="InterPro" id="IPR006620">
    <property type="entry name" value="Pro_4_hyd_alph"/>
</dbReference>
<dbReference type="Proteomes" id="UP001059596">
    <property type="component" value="Chromosome 3R"/>
</dbReference>
<keyword evidence="5" id="KW-0560">Oxidoreductase</keyword>
<dbReference type="PANTHER" id="PTHR10869:SF244">
    <property type="entry name" value="PROLYL 4-HYDROXYLASE SUBUNIT ALPHA-2"/>
    <property type="match status" value="1"/>
</dbReference>
<dbReference type="SMART" id="SM00702">
    <property type="entry name" value="P4Hc"/>
    <property type="match status" value="1"/>
</dbReference>
<gene>
    <name evidence="10" type="ORF">M5D96_000700</name>
</gene>
<keyword evidence="2" id="KW-0479">Metal-binding</keyword>
<dbReference type="AlphaFoldDB" id="A0A9P9YWR2"/>
<sequence>MMNLCWPIFFLGVATAVDMHFATSTREMAPLVQVEDALIGYMRQYARELQLKVDTMRIFQKEWATRRQQGPADPTTYVANPLISFPLMRRMYTDAPKLLEFAREEMGQGPLQKFLDNDLTSISALDIKMAATGFIRFRDVYDLDESEVANGKLHGTQYNSRLSAADCLALGTHLESLQKGKQACKWLRLALEQYEDHMDPVNRLLQSSRSQIYEKLGLTLLSMHDLPASQTALRKSIEWASKDDSTSLAKHLVDNLAHMLVHVDNCRGKNPLPRNSSLRCRYFSEGSPFLRLAPMKLEQLNLEPFIGLYHEVVSREEQQDLMYLTRSRLEHRQVDRSSAEAEVAANASDHVKRLHRRIEDMTGLDLKDSEPLTVFNYGIGGQQFIHMDCEQPKEFIEPFIKEYRTATVQLYLSDVEMGGYASFPDLKIGFKPKSGSALVWHNIDNSGNCDIRSLNAICPVLLGTRWDLLVGGQRGVDCGLWEFSKGWGAARVGTTRFLIRMQMIFEAAGGASGNMYVGVGGQGSISGRWYGYGMVVGTGNGNEQQGRRRENEMSMSVSEGICRNT</sequence>
<feature type="region of interest" description="Disordered" evidence="7">
    <location>
        <begin position="541"/>
        <end position="565"/>
    </location>
</feature>
<keyword evidence="11" id="KW-1185">Reference proteome</keyword>
<keyword evidence="8" id="KW-0732">Signal</keyword>
<evidence type="ECO:0000256" key="8">
    <source>
        <dbReference type="SAM" id="SignalP"/>
    </source>
</evidence>
<dbReference type="InterPro" id="IPR011990">
    <property type="entry name" value="TPR-like_helical_dom_sf"/>
</dbReference>
<comment type="cofactor">
    <cofactor evidence="1">
        <name>L-ascorbate</name>
        <dbReference type="ChEBI" id="CHEBI:38290"/>
    </cofactor>
</comment>
<dbReference type="GO" id="GO:0004656">
    <property type="term" value="F:procollagen-proline 4-dioxygenase activity"/>
    <property type="evidence" value="ECO:0007669"/>
    <property type="project" value="InterPro"/>
</dbReference>
<dbReference type="Gene3D" id="2.60.120.620">
    <property type="entry name" value="q2cbj1_9rhob like domain"/>
    <property type="match status" value="1"/>
</dbReference>
<evidence type="ECO:0000313" key="10">
    <source>
        <dbReference type="EMBL" id="KAI8044531.1"/>
    </source>
</evidence>
<dbReference type="Gene3D" id="6.10.140.1460">
    <property type="match status" value="1"/>
</dbReference>
<dbReference type="Gene3D" id="1.25.40.10">
    <property type="entry name" value="Tetratricopeptide repeat domain"/>
    <property type="match status" value="1"/>
</dbReference>
<comment type="caution">
    <text evidence="10">The sequence shown here is derived from an EMBL/GenBank/DDBJ whole genome shotgun (WGS) entry which is preliminary data.</text>
</comment>
<dbReference type="InterPro" id="IPR045054">
    <property type="entry name" value="P4HA-like"/>
</dbReference>
<dbReference type="Pfam" id="PF08336">
    <property type="entry name" value="P4Ha_N"/>
    <property type="match status" value="1"/>
</dbReference>
<evidence type="ECO:0000256" key="3">
    <source>
        <dbReference type="ARBA" id="ARBA00022896"/>
    </source>
</evidence>
<reference evidence="10" key="1">
    <citation type="journal article" date="2023" name="Genome Biol. Evol.">
        <title>Long-read-based Genome Assembly of Drosophila gunungcola Reveals Fewer Chemosensory Genes in Flower-breeding Species.</title>
        <authorList>
            <person name="Negi A."/>
            <person name="Liao B.Y."/>
            <person name="Yeh S.D."/>
        </authorList>
    </citation>
    <scope>NUCLEOTIDE SEQUENCE</scope>
    <source>
        <strain evidence="10">Sukarami</strain>
    </source>
</reference>
<evidence type="ECO:0000256" key="7">
    <source>
        <dbReference type="SAM" id="MobiDB-lite"/>
    </source>
</evidence>
<accession>A0A9P9YWR2</accession>
<feature type="signal peptide" evidence="8">
    <location>
        <begin position="1"/>
        <end position="16"/>
    </location>
</feature>